<feature type="compositionally biased region" description="Polar residues" evidence="1">
    <location>
        <begin position="1"/>
        <end position="10"/>
    </location>
</feature>
<name>A0A4Q0T571_9BACT</name>
<organism evidence="2 3">
    <name type="scientific">Granulicella sibirica</name>
    <dbReference type="NCBI Taxonomy" id="2479048"/>
    <lineage>
        <taxon>Bacteria</taxon>
        <taxon>Pseudomonadati</taxon>
        <taxon>Acidobacteriota</taxon>
        <taxon>Terriglobia</taxon>
        <taxon>Terriglobales</taxon>
        <taxon>Acidobacteriaceae</taxon>
        <taxon>Granulicella</taxon>
    </lineage>
</organism>
<sequence length="426" mass="45474">MATADTFTTQSATSSDAPAGSASAATTQGSLLVSLSPLDHDGLQATLANLSAAFPRETLLVATPDASPDNQAEKPGATAESYGATGRENENLRIIPYTATVNSPSSWVLTAPDYFNAYKIAKDHGATSVLMLGAESGKITPETLRAMVDVVDNGADLASPGYVVGPRDALVNAAILYPVTRSLFGTKPRFPLAIDLGLSLRMAERLATAAQRFTAINQTDALLWPVAEAAAAGFNISEVPGVVRTLPQPGGTDLNTVLARVAGSLFADADAKAALWQRVRTTQARATLPQSPEHSGDQPPDITPMLESFRIGYSNLMEIWSLVLPPNSLLGLKRLSVTPAASFRMPDALWARVIFDFILAYRLRTLNRGHLLGALTPLYLAWVASHVQQATDAAAAERHIESVAAAFEADKPYLVSRWRWPDRFNP</sequence>
<gene>
    <name evidence="2" type="ORF">GRAN_0518</name>
</gene>
<evidence type="ECO:0000313" key="3">
    <source>
        <dbReference type="Proteomes" id="UP000289437"/>
    </source>
</evidence>
<reference evidence="3" key="2">
    <citation type="submission" date="2019-02" db="EMBL/GenBank/DDBJ databases">
        <title>Granulicella sibirica sp. nov., a psychrotolerant acidobacterium isolated from an organic soil layer in forested tundra, West Siberia.</title>
        <authorList>
            <person name="Oshkin I.Y."/>
            <person name="Kulichevskaya I.S."/>
            <person name="Rijpstra W.I.C."/>
            <person name="Sinninghe Damste J.S."/>
            <person name="Rakitin A.L."/>
            <person name="Ravin N.V."/>
            <person name="Dedysh S.N."/>
        </authorList>
    </citation>
    <scope>NUCLEOTIDE SEQUENCE [LARGE SCALE GENOMIC DNA]</scope>
    <source>
        <strain evidence="3">AF10</strain>
    </source>
</reference>
<feature type="compositionally biased region" description="Low complexity" evidence="1">
    <location>
        <begin position="11"/>
        <end position="23"/>
    </location>
</feature>
<protein>
    <submittedName>
        <fullName evidence="2">Uncharacterized protein</fullName>
    </submittedName>
</protein>
<evidence type="ECO:0000313" key="2">
    <source>
        <dbReference type="EMBL" id="RXH57208.1"/>
    </source>
</evidence>
<reference evidence="2 3" key="1">
    <citation type="submission" date="2018-11" db="EMBL/GenBank/DDBJ databases">
        <authorList>
            <person name="Mardanov A.V."/>
            <person name="Ravin N.V."/>
            <person name="Dedysh S.N."/>
        </authorList>
    </citation>
    <scope>NUCLEOTIDE SEQUENCE [LARGE SCALE GENOMIC DNA]</scope>
    <source>
        <strain evidence="2 3">AF10</strain>
    </source>
</reference>
<feature type="region of interest" description="Disordered" evidence="1">
    <location>
        <begin position="1"/>
        <end position="23"/>
    </location>
</feature>
<proteinExistence type="predicted"/>
<evidence type="ECO:0000256" key="1">
    <source>
        <dbReference type="SAM" id="MobiDB-lite"/>
    </source>
</evidence>
<dbReference type="AlphaFoldDB" id="A0A4Q0T571"/>
<dbReference type="RefSeq" id="WP_192897968.1">
    <property type="nucleotide sequence ID" value="NZ_RDSM01000001.1"/>
</dbReference>
<feature type="region of interest" description="Disordered" evidence="1">
    <location>
        <begin position="64"/>
        <end position="85"/>
    </location>
</feature>
<dbReference type="EMBL" id="RDSM01000001">
    <property type="protein sequence ID" value="RXH57208.1"/>
    <property type="molecule type" value="Genomic_DNA"/>
</dbReference>
<dbReference type="Proteomes" id="UP000289437">
    <property type="component" value="Unassembled WGS sequence"/>
</dbReference>
<keyword evidence="3" id="KW-1185">Reference proteome</keyword>
<comment type="caution">
    <text evidence="2">The sequence shown here is derived from an EMBL/GenBank/DDBJ whole genome shotgun (WGS) entry which is preliminary data.</text>
</comment>
<accession>A0A4Q0T571</accession>